<dbReference type="PANTHER" id="PTHR35335:SF1">
    <property type="entry name" value="UPF0716 PROTEIN FXSA"/>
    <property type="match status" value="1"/>
</dbReference>
<feature type="transmembrane region" description="Helical" evidence="1">
    <location>
        <begin position="29"/>
        <end position="48"/>
    </location>
</feature>
<dbReference type="RefSeq" id="WP_322608092.1">
    <property type="nucleotide sequence ID" value="NZ_JARVCO010000007.1"/>
</dbReference>
<name>A0ABU5MVP1_9BACT</name>
<keyword evidence="1" id="KW-0812">Transmembrane</keyword>
<dbReference type="EMBL" id="JARVCO010000007">
    <property type="protein sequence ID" value="MDZ8118294.1"/>
    <property type="molecule type" value="Genomic_DNA"/>
</dbReference>
<sequence length="137" mass="15293">MPLHYLLVLFIGLPILEFALLIKVHGMVGFIPTVLLVLLTGMAGAWLVRRQGVNILFKIRQEMALGNLPAPQMIDGVMILLAGAFLVTPGLITDAAGFALLIPFIRRKIRYALRKKLENGMRNGYIQVNIKRPDNFQ</sequence>
<keyword evidence="1" id="KW-0472">Membrane</keyword>
<protein>
    <submittedName>
        <fullName evidence="2">FxsA family protein</fullName>
    </submittedName>
</protein>
<keyword evidence="1" id="KW-1133">Transmembrane helix</keyword>
<gene>
    <name evidence="2" type="ORF">P9H32_06590</name>
</gene>
<accession>A0ABU5MVP1</accession>
<feature type="transmembrane region" description="Helical" evidence="1">
    <location>
        <begin position="77"/>
        <end position="105"/>
    </location>
</feature>
<evidence type="ECO:0000313" key="3">
    <source>
        <dbReference type="Proteomes" id="UP001290861"/>
    </source>
</evidence>
<keyword evidence="3" id="KW-1185">Reference proteome</keyword>
<dbReference type="InterPro" id="IPR007313">
    <property type="entry name" value="FxsA"/>
</dbReference>
<dbReference type="Pfam" id="PF04186">
    <property type="entry name" value="FxsA"/>
    <property type="match status" value="1"/>
</dbReference>
<evidence type="ECO:0000256" key="1">
    <source>
        <dbReference type="SAM" id="Phobius"/>
    </source>
</evidence>
<dbReference type="PANTHER" id="PTHR35335">
    <property type="entry name" value="UPF0716 PROTEIN FXSA"/>
    <property type="match status" value="1"/>
</dbReference>
<comment type="caution">
    <text evidence="2">The sequence shown here is derived from an EMBL/GenBank/DDBJ whole genome shotgun (WGS) entry which is preliminary data.</text>
</comment>
<feature type="transmembrane region" description="Helical" evidence="1">
    <location>
        <begin position="6"/>
        <end position="22"/>
    </location>
</feature>
<evidence type="ECO:0000313" key="2">
    <source>
        <dbReference type="EMBL" id="MDZ8118294.1"/>
    </source>
</evidence>
<reference evidence="2 3" key="1">
    <citation type="journal article" date="2024" name="Appl. Environ. Microbiol.">
        <title>Pontiella agarivorans sp. nov., a novel marine anaerobic bacterium capable of degrading macroalgal polysaccharides and fixing nitrogen.</title>
        <authorList>
            <person name="Liu N."/>
            <person name="Kivenson V."/>
            <person name="Peng X."/>
            <person name="Cui Z."/>
            <person name="Lankiewicz T.S."/>
            <person name="Gosselin K.M."/>
            <person name="English C.J."/>
            <person name="Blair E.M."/>
            <person name="O'Malley M.A."/>
            <person name="Valentine D.L."/>
        </authorList>
    </citation>
    <scope>NUCLEOTIDE SEQUENCE [LARGE SCALE GENOMIC DNA]</scope>
    <source>
        <strain evidence="2 3">NLcol2</strain>
    </source>
</reference>
<organism evidence="2 3">
    <name type="scientific">Pontiella agarivorans</name>
    <dbReference type="NCBI Taxonomy" id="3038953"/>
    <lineage>
        <taxon>Bacteria</taxon>
        <taxon>Pseudomonadati</taxon>
        <taxon>Kiritimatiellota</taxon>
        <taxon>Kiritimatiellia</taxon>
        <taxon>Kiritimatiellales</taxon>
        <taxon>Pontiellaceae</taxon>
        <taxon>Pontiella</taxon>
    </lineage>
</organism>
<dbReference type="Proteomes" id="UP001290861">
    <property type="component" value="Unassembled WGS sequence"/>
</dbReference>
<proteinExistence type="predicted"/>
<dbReference type="NCBIfam" id="NF008528">
    <property type="entry name" value="PRK11463.1-2"/>
    <property type="match status" value="1"/>
</dbReference>